<dbReference type="RefSeq" id="WP_219539579.1">
    <property type="nucleotide sequence ID" value="NZ_JAHKRM010000066.1"/>
</dbReference>
<evidence type="ECO:0000259" key="1">
    <source>
        <dbReference type="Pfam" id="PF13529"/>
    </source>
</evidence>
<organism evidence="2 3">
    <name type="scientific">Nonomuraea guangzhouensis</name>
    <dbReference type="NCBI Taxonomy" id="1291555"/>
    <lineage>
        <taxon>Bacteria</taxon>
        <taxon>Bacillati</taxon>
        <taxon>Actinomycetota</taxon>
        <taxon>Actinomycetes</taxon>
        <taxon>Streptosporangiales</taxon>
        <taxon>Streptosporangiaceae</taxon>
        <taxon>Nonomuraea</taxon>
    </lineage>
</organism>
<dbReference type="Proteomes" id="UP001597097">
    <property type="component" value="Unassembled WGS sequence"/>
</dbReference>
<reference evidence="3" key="1">
    <citation type="journal article" date="2019" name="Int. J. Syst. Evol. Microbiol.">
        <title>The Global Catalogue of Microorganisms (GCM) 10K type strain sequencing project: providing services to taxonomists for standard genome sequencing and annotation.</title>
        <authorList>
            <consortium name="The Broad Institute Genomics Platform"/>
            <consortium name="The Broad Institute Genome Sequencing Center for Infectious Disease"/>
            <person name="Wu L."/>
            <person name="Ma J."/>
        </authorList>
    </citation>
    <scope>NUCLEOTIDE SEQUENCE [LARGE SCALE GENOMIC DNA]</scope>
    <source>
        <strain evidence="3">CGMCC 1.15399</strain>
    </source>
</reference>
<feature type="domain" description="Peptidase C39-like" evidence="1">
    <location>
        <begin position="152"/>
        <end position="293"/>
    </location>
</feature>
<proteinExistence type="predicted"/>
<sequence length="326" mass="35375">MPVQRMVRALLTILMGAALAVITVPALPAQAGIWHEYPTTLNTTCSETRVHNGTAYQVCLEFNGNRTQVRAVAFINPGAYTNFQVNLRLWFGGGGPDISDSCPTMTTNASRACYTAFTDLRRPYVVTEAKFGIAGTWQLPVRALDMRLSAKQQERDNWCGPGAVQTTLATIGISAPPQSELADKLQTGDTLFGATLPGRIPAAINSYIPASDWQYKWEEIAVSNGQTYEAGIQRIVTSLSRGRPVMVLVIPGKLPWWNSSTPFLRHYLTITGYGGVVHADGSVHPTTFKVADPADASEHSIDVDKLLLDNANLAWNGIDSAAIVRT</sequence>
<accession>A0ABW4GUZ3</accession>
<keyword evidence="3" id="KW-1185">Reference proteome</keyword>
<comment type="caution">
    <text evidence="2">The sequence shown here is derived from an EMBL/GenBank/DDBJ whole genome shotgun (WGS) entry which is preliminary data.</text>
</comment>
<protein>
    <submittedName>
        <fullName evidence="2">C39 family peptidase</fullName>
    </submittedName>
</protein>
<dbReference type="EMBL" id="JBHUCM010000065">
    <property type="protein sequence ID" value="MFD1546329.1"/>
    <property type="molecule type" value="Genomic_DNA"/>
</dbReference>
<gene>
    <name evidence="2" type="ORF">ACFSJ0_55500</name>
</gene>
<evidence type="ECO:0000313" key="3">
    <source>
        <dbReference type="Proteomes" id="UP001597097"/>
    </source>
</evidence>
<name>A0ABW4GUZ3_9ACTN</name>
<evidence type="ECO:0000313" key="2">
    <source>
        <dbReference type="EMBL" id="MFD1546329.1"/>
    </source>
</evidence>
<dbReference type="InterPro" id="IPR039564">
    <property type="entry name" value="Peptidase_C39-like"/>
</dbReference>
<dbReference type="Pfam" id="PF13529">
    <property type="entry name" value="Peptidase_C39_2"/>
    <property type="match status" value="1"/>
</dbReference>